<evidence type="ECO:0000313" key="2">
    <source>
        <dbReference type="EMBL" id="KAE9384865.1"/>
    </source>
</evidence>
<feature type="compositionally biased region" description="Low complexity" evidence="1">
    <location>
        <begin position="44"/>
        <end position="53"/>
    </location>
</feature>
<dbReference type="EMBL" id="ML770068">
    <property type="protein sequence ID" value="KAE9384865.1"/>
    <property type="molecule type" value="Genomic_DNA"/>
</dbReference>
<evidence type="ECO:0000256" key="1">
    <source>
        <dbReference type="SAM" id="MobiDB-lite"/>
    </source>
</evidence>
<evidence type="ECO:0000313" key="3">
    <source>
        <dbReference type="Proteomes" id="UP000799118"/>
    </source>
</evidence>
<dbReference type="Proteomes" id="UP000799118">
    <property type="component" value="Unassembled WGS sequence"/>
</dbReference>
<feature type="compositionally biased region" description="Low complexity" evidence="1">
    <location>
        <begin position="63"/>
        <end position="77"/>
    </location>
</feature>
<dbReference type="OrthoDB" id="3126885at2759"/>
<feature type="compositionally biased region" description="Polar residues" evidence="1">
    <location>
        <begin position="15"/>
        <end position="34"/>
    </location>
</feature>
<sequence>MDPPPHLGQFLMPGNTASTPPLQPPSHSSTNQQAPPIPASSPGNQQPLNQPNPHGQVPPTNPPNANAATAGASNNSGGSSGLTAFWSSDELSFNTHADMEAFIAASVEAGIKGAGRVTSAATIPKSQVQTPEMQEGYIGDLFNTGASEKAQKLVHSYEYMSLTLFLPVNHKQPKSSSTTFAFDAVSGSLVASEAPAD</sequence>
<dbReference type="AlphaFoldDB" id="A0A6A4GHU9"/>
<proteinExistence type="predicted"/>
<reference evidence="2" key="1">
    <citation type="journal article" date="2019" name="Environ. Microbiol.">
        <title>Fungal ecological strategies reflected in gene transcription - a case study of two litter decomposers.</title>
        <authorList>
            <person name="Barbi F."/>
            <person name="Kohler A."/>
            <person name="Barry K."/>
            <person name="Baskaran P."/>
            <person name="Daum C."/>
            <person name="Fauchery L."/>
            <person name="Ihrmark K."/>
            <person name="Kuo A."/>
            <person name="LaButti K."/>
            <person name="Lipzen A."/>
            <person name="Morin E."/>
            <person name="Grigoriev I.V."/>
            <person name="Henrissat B."/>
            <person name="Lindahl B."/>
            <person name="Martin F."/>
        </authorList>
    </citation>
    <scope>NUCLEOTIDE SEQUENCE</scope>
    <source>
        <strain evidence="2">JB14</strain>
    </source>
</reference>
<name>A0A6A4GHU9_9AGAR</name>
<protein>
    <submittedName>
        <fullName evidence="2">Uncharacterized protein</fullName>
    </submittedName>
</protein>
<organism evidence="2 3">
    <name type="scientific">Gymnopus androsaceus JB14</name>
    <dbReference type="NCBI Taxonomy" id="1447944"/>
    <lineage>
        <taxon>Eukaryota</taxon>
        <taxon>Fungi</taxon>
        <taxon>Dikarya</taxon>
        <taxon>Basidiomycota</taxon>
        <taxon>Agaricomycotina</taxon>
        <taxon>Agaricomycetes</taxon>
        <taxon>Agaricomycetidae</taxon>
        <taxon>Agaricales</taxon>
        <taxon>Marasmiineae</taxon>
        <taxon>Omphalotaceae</taxon>
        <taxon>Gymnopus</taxon>
    </lineage>
</organism>
<accession>A0A6A4GHU9</accession>
<feature type="region of interest" description="Disordered" evidence="1">
    <location>
        <begin position="1"/>
        <end position="78"/>
    </location>
</feature>
<keyword evidence="3" id="KW-1185">Reference proteome</keyword>
<gene>
    <name evidence="2" type="ORF">BT96DRAFT_1007640</name>
</gene>